<dbReference type="InterPro" id="IPR013783">
    <property type="entry name" value="Ig-like_fold"/>
</dbReference>
<dbReference type="Gene3D" id="2.60.40.10">
    <property type="entry name" value="Immunoglobulins"/>
    <property type="match status" value="1"/>
</dbReference>
<proteinExistence type="predicted"/>
<sequence length="127" mass="13424">MMKQYNCLWFLMLMMVTGASWAYGSGSSSKACAKPEFTHFTPAENTEIAAGSTFSFTASANTYPNTITVAVKGLPATLNVTPRTEGGFQISGTIPASLKGVYARIAITADAQNNCKGDGGWLVKIAE</sequence>
<evidence type="ECO:0000313" key="3">
    <source>
        <dbReference type="Proteomes" id="UP000240010"/>
    </source>
</evidence>
<dbReference type="Proteomes" id="UP000240010">
    <property type="component" value="Unassembled WGS sequence"/>
</dbReference>
<organism evidence="2 3">
    <name type="scientific">Methylobacter tundripaludum</name>
    <dbReference type="NCBI Taxonomy" id="173365"/>
    <lineage>
        <taxon>Bacteria</taxon>
        <taxon>Pseudomonadati</taxon>
        <taxon>Pseudomonadota</taxon>
        <taxon>Gammaproteobacteria</taxon>
        <taxon>Methylococcales</taxon>
        <taxon>Methylococcaceae</taxon>
        <taxon>Methylobacter</taxon>
    </lineage>
</organism>
<dbReference type="AlphaFoldDB" id="A0A2S6HAW0"/>
<accession>A0A2S6HAW0</accession>
<dbReference type="EMBL" id="PTIZ01000008">
    <property type="protein sequence ID" value="PPK74617.1"/>
    <property type="molecule type" value="Genomic_DNA"/>
</dbReference>
<gene>
    <name evidence="2" type="ORF">B0F87_10891</name>
</gene>
<keyword evidence="1" id="KW-0732">Signal</keyword>
<dbReference type="RefSeq" id="WP_258076105.1">
    <property type="nucleotide sequence ID" value="NZ_PTIZ01000008.1"/>
</dbReference>
<evidence type="ECO:0000256" key="1">
    <source>
        <dbReference type="SAM" id="SignalP"/>
    </source>
</evidence>
<feature type="signal peptide" evidence="1">
    <location>
        <begin position="1"/>
        <end position="22"/>
    </location>
</feature>
<evidence type="ECO:0000313" key="2">
    <source>
        <dbReference type="EMBL" id="PPK74617.1"/>
    </source>
</evidence>
<protein>
    <submittedName>
        <fullName evidence="2">Uncharacterized protein</fullName>
    </submittedName>
</protein>
<reference evidence="2 3" key="1">
    <citation type="submission" date="2018-02" db="EMBL/GenBank/DDBJ databases">
        <title>Subsurface microbial communities from deep shales in Ohio and West Virginia, USA.</title>
        <authorList>
            <person name="Wrighton K."/>
        </authorList>
    </citation>
    <scope>NUCLEOTIDE SEQUENCE [LARGE SCALE GENOMIC DNA]</scope>
    <source>
        <strain evidence="2 3">OWC-DMM</strain>
    </source>
</reference>
<comment type="caution">
    <text evidence="2">The sequence shown here is derived from an EMBL/GenBank/DDBJ whole genome shotgun (WGS) entry which is preliminary data.</text>
</comment>
<feature type="chain" id="PRO_5015579881" evidence="1">
    <location>
        <begin position="23"/>
        <end position="127"/>
    </location>
</feature>
<name>A0A2S6HAW0_9GAMM</name>